<keyword evidence="2" id="KW-1185">Reference proteome</keyword>
<evidence type="ECO:0000313" key="2">
    <source>
        <dbReference type="Proteomes" id="UP001283361"/>
    </source>
</evidence>
<gene>
    <name evidence="1" type="ORF">RRG08_014406</name>
</gene>
<dbReference type="Proteomes" id="UP001283361">
    <property type="component" value="Unassembled WGS sequence"/>
</dbReference>
<dbReference type="AlphaFoldDB" id="A0AAE0YVJ3"/>
<sequence>MVSRHPPPFQTISFSGKIKLDISSGGHTMCGSFGAPTDTLYSEENLQIELVRWKLPSTILTQSVIVAAKSNVRSALTNKPENPQISLASCSWHLLKYQAREMATKSDKLTSALGGETWHKNQGRPQGHTFLACQEDGLALVFHRKSGTSLPVWLVFLFEICRNHYLRDCISTQYTYCR</sequence>
<evidence type="ECO:0000313" key="1">
    <source>
        <dbReference type="EMBL" id="KAK3757850.1"/>
    </source>
</evidence>
<reference evidence="1" key="1">
    <citation type="journal article" date="2023" name="G3 (Bethesda)">
        <title>A reference genome for the long-term kleptoplast-retaining sea slug Elysia crispata morphotype clarki.</title>
        <authorList>
            <person name="Eastman K.E."/>
            <person name="Pendleton A.L."/>
            <person name="Shaikh M.A."/>
            <person name="Suttiyut T."/>
            <person name="Ogas R."/>
            <person name="Tomko P."/>
            <person name="Gavelis G."/>
            <person name="Widhalm J.R."/>
            <person name="Wisecaver J.H."/>
        </authorList>
    </citation>
    <scope>NUCLEOTIDE SEQUENCE</scope>
    <source>
        <strain evidence="1">ECLA1</strain>
    </source>
</reference>
<organism evidence="1 2">
    <name type="scientific">Elysia crispata</name>
    <name type="common">lettuce slug</name>
    <dbReference type="NCBI Taxonomy" id="231223"/>
    <lineage>
        <taxon>Eukaryota</taxon>
        <taxon>Metazoa</taxon>
        <taxon>Spiralia</taxon>
        <taxon>Lophotrochozoa</taxon>
        <taxon>Mollusca</taxon>
        <taxon>Gastropoda</taxon>
        <taxon>Heterobranchia</taxon>
        <taxon>Euthyneura</taxon>
        <taxon>Panpulmonata</taxon>
        <taxon>Sacoglossa</taxon>
        <taxon>Placobranchoidea</taxon>
        <taxon>Plakobranchidae</taxon>
        <taxon>Elysia</taxon>
    </lineage>
</organism>
<dbReference type="EMBL" id="JAWDGP010005317">
    <property type="protein sequence ID" value="KAK3757850.1"/>
    <property type="molecule type" value="Genomic_DNA"/>
</dbReference>
<protein>
    <submittedName>
        <fullName evidence="1">Uncharacterized protein</fullName>
    </submittedName>
</protein>
<accession>A0AAE0YVJ3</accession>
<proteinExistence type="predicted"/>
<name>A0AAE0YVJ3_9GAST</name>
<comment type="caution">
    <text evidence="1">The sequence shown here is derived from an EMBL/GenBank/DDBJ whole genome shotgun (WGS) entry which is preliminary data.</text>
</comment>